<gene>
    <name evidence="1" type="ordered locus">Rru_A3218</name>
</gene>
<dbReference type="RefSeq" id="WP_011390966.1">
    <property type="nucleotide sequence ID" value="NC_007643.1"/>
</dbReference>
<dbReference type="EnsemblBacteria" id="ABC24013">
    <property type="protein sequence ID" value="ABC24013"/>
    <property type="gene ID" value="Rru_A3218"/>
</dbReference>
<name>Q2RPD2_RHORT</name>
<dbReference type="EMBL" id="CP000230">
    <property type="protein sequence ID" value="ABC24013.1"/>
    <property type="molecule type" value="Genomic_DNA"/>
</dbReference>
<dbReference type="Proteomes" id="UP000001929">
    <property type="component" value="Chromosome"/>
</dbReference>
<protein>
    <submittedName>
        <fullName evidence="1">Uncharacterized protein</fullName>
    </submittedName>
</protein>
<sequence>MVILEAPSALMPANDNLLLSGAQERLSRALDGLVAALDRQAEALRGFRDNCQKLERSVTTCGDGLRRYQAALETIDTEGLRRSGDSLLALTESWPEMAESDSR</sequence>
<organism evidence="1 2">
    <name type="scientific">Rhodospirillum rubrum (strain ATCC 11170 / ATH 1.1.1 / DSM 467 / LMG 4362 / NCIMB 8255 / S1)</name>
    <dbReference type="NCBI Taxonomy" id="269796"/>
    <lineage>
        <taxon>Bacteria</taxon>
        <taxon>Pseudomonadati</taxon>
        <taxon>Pseudomonadota</taxon>
        <taxon>Alphaproteobacteria</taxon>
        <taxon>Rhodospirillales</taxon>
        <taxon>Rhodospirillaceae</taxon>
        <taxon>Rhodospirillum</taxon>
    </lineage>
</organism>
<keyword evidence="2" id="KW-1185">Reference proteome</keyword>
<dbReference type="KEGG" id="rru:Rru_A3218"/>
<dbReference type="PATRIC" id="fig|269796.9.peg.3333"/>
<dbReference type="AlphaFoldDB" id="Q2RPD2"/>
<evidence type="ECO:0000313" key="1">
    <source>
        <dbReference type="EMBL" id="ABC24013.1"/>
    </source>
</evidence>
<dbReference type="HOGENOM" id="CLU_2261669_0_0_5"/>
<reference evidence="1 2" key="1">
    <citation type="journal article" date="2011" name="Stand. Genomic Sci.">
        <title>Complete genome sequence of Rhodospirillum rubrum type strain (S1).</title>
        <authorList>
            <person name="Munk A.C."/>
            <person name="Copeland A."/>
            <person name="Lucas S."/>
            <person name="Lapidus A."/>
            <person name="Del Rio T.G."/>
            <person name="Barry K."/>
            <person name="Detter J.C."/>
            <person name="Hammon N."/>
            <person name="Israni S."/>
            <person name="Pitluck S."/>
            <person name="Brettin T."/>
            <person name="Bruce D."/>
            <person name="Han C."/>
            <person name="Tapia R."/>
            <person name="Gilna P."/>
            <person name="Schmutz J."/>
            <person name="Larimer F."/>
            <person name="Land M."/>
            <person name="Kyrpides N.C."/>
            <person name="Mavromatis K."/>
            <person name="Richardson P."/>
            <person name="Rohde M."/>
            <person name="Goker M."/>
            <person name="Klenk H.P."/>
            <person name="Zhang Y."/>
            <person name="Roberts G.P."/>
            <person name="Reslewic S."/>
            <person name="Schwartz D.C."/>
        </authorList>
    </citation>
    <scope>NUCLEOTIDE SEQUENCE [LARGE SCALE GENOMIC DNA]</scope>
    <source>
        <strain evidence="2">ATCC 11170 / ATH 1.1.1 / DSM 467 / LMG 4362 / NCIMB 8255 / S1</strain>
    </source>
</reference>
<accession>Q2RPD2</accession>
<dbReference type="STRING" id="269796.Rru_A3218"/>
<evidence type="ECO:0000313" key="2">
    <source>
        <dbReference type="Proteomes" id="UP000001929"/>
    </source>
</evidence>
<proteinExistence type="predicted"/>